<evidence type="ECO:0000256" key="2">
    <source>
        <dbReference type="SAM" id="MobiDB-lite"/>
    </source>
</evidence>
<dbReference type="Gene3D" id="1.25.40.10">
    <property type="entry name" value="Tetratricopeptide repeat domain"/>
    <property type="match status" value="1"/>
</dbReference>
<evidence type="ECO:0000256" key="1">
    <source>
        <dbReference type="SAM" id="Coils"/>
    </source>
</evidence>
<dbReference type="AlphaFoldDB" id="A0A5N6KVT3"/>
<name>A0A5N6KVT3_9ROSI</name>
<keyword evidence="4" id="KW-1185">Reference proteome</keyword>
<proteinExistence type="predicted"/>
<dbReference type="PANTHER" id="PTHR46035">
    <property type="entry name" value="TETRATRICOPEPTIDE REPEAT PROTEIN 4"/>
    <property type="match status" value="1"/>
</dbReference>
<comment type="caution">
    <text evidence="3">The sequence shown here is derived from an EMBL/GenBank/DDBJ whole genome shotgun (WGS) entry which is preliminary data.</text>
</comment>
<organism evidence="3 4">
    <name type="scientific">Carpinus fangiana</name>
    <dbReference type="NCBI Taxonomy" id="176857"/>
    <lineage>
        <taxon>Eukaryota</taxon>
        <taxon>Viridiplantae</taxon>
        <taxon>Streptophyta</taxon>
        <taxon>Embryophyta</taxon>
        <taxon>Tracheophyta</taxon>
        <taxon>Spermatophyta</taxon>
        <taxon>Magnoliopsida</taxon>
        <taxon>eudicotyledons</taxon>
        <taxon>Gunneridae</taxon>
        <taxon>Pentapetalae</taxon>
        <taxon>rosids</taxon>
        <taxon>fabids</taxon>
        <taxon>Fagales</taxon>
        <taxon>Betulaceae</taxon>
        <taxon>Carpinus</taxon>
    </lineage>
</organism>
<keyword evidence="1" id="KW-0175">Coiled coil</keyword>
<dbReference type="GO" id="GO:0005829">
    <property type="term" value="C:cytosol"/>
    <property type="evidence" value="ECO:0007669"/>
    <property type="project" value="TreeGrafter"/>
</dbReference>
<dbReference type="GO" id="GO:0005634">
    <property type="term" value="C:nucleus"/>
    <property type="evidence" value="ECO:0007669"/>
    <property type="project" value="TreeGrafter"/>
</dbReference>
<dbReference type="OrthoDB" id="433738at2759"/>
<dbReference type="GO" id="GO:0030544">
    <property type="term" value="F:Hsp70 protein binding"/>
    <property type="evidence" value="ECO:0007669"/>
    <property type="project" value="TreeGrafter"/>
</dbReference>
<gene>
    <name evidence="3" type="ORF">FH972_023653</name>
</gene>
<sequence>MEAPDTFSLLDLGVDPTTKAVTSSSSSLTAQLDVLNSTHRGLLQLSTPNQAPPPPLPVQPQRSAQIGKLRDSAQAALKKQPTSTSNNPSSSEIPSNVSEAIKLYTLAIDMALSRPTWEPSGLLREEAAIMLSGRAEAYGLARQWGDSFVDAQLSIECKRAGNALAYARGGRALVEMGRRVEAKDFLAQGADGENTALQGAKGQLNQLKAQIAQAQAQGQQVPPQALGQVKQMETAVSNQEEALKELNILAKDVA</sequence>
<reference evidence="3 4" key="1">
    <citation type="submission" date="2019-06" db="EMBL/GenBank/DDBJ databases">
        <title>A chromosomal-level reference genome of Carpinus fangiana (Coryloideae, Betulaceae).</title>
        <authorList>
            <person name="Yang X."/>
            <person name="Wang Z."/>
            <person name="Zhang L."/>
            <person name="Hao G."/>
            <person name="Liu J."/>
            <person name="Yang Y."/>
        </authorList>
    </citation>
    <scope>NUCLEOTIDE SEQUENCE [LARGE SCALE GENOMIC DNA]</scope>
    <source>
        <strain evidence="3">Cfa_2016G</strain>
        <tissue evidence="3">Leaf</tissue>
    </source>
</reference>
<accession>A0A5N6KVT3</accession>
<feature type="coiled-coil region" evidence="1">
    <location>
        <begin position="190"/>
        <end position="249"/>
    </location>
</feature>
<protein>
    <submittedName>
        <fullName evidence="3">Uncharacterized protein</fullName>
    </submittedName>
</protein>
<dbReference type="SUPFAM" id="SSF48452">
    <property type="entry name" value="TPR-like"/>
    <property type="match status" value="1"/>
</dbReference>
<feature type="compositionally biased region" description="Low complexity" evidence="2">
    <location>
        <begin position="81"/>
        <end position="94"/>
    </location>
</feature>
<dbReference type="InterPro" id="IPR011990">
    <property type="entry name" value="TPR-like_helical_dom_sf"/>
</dbReference>
<dbReference type="Proteomes" id="UP000327013">
    <property type="component" value="Unassembled WGS sequence"/>
</dbReference>
<dbReference type="GO" id="GO:0051879">
    <property type="term" value="F:Hsp90 protein binding"/>
    <property type="evidence" value="ECO:0007669"/>
    <property type="project" value="TreeGrafter"/>
</dbReference>
<evidence type="ECO:0000313" key="4">
    <source>
        <dbReference type="Proteomes" id="UP000327013"/>
    </source>
</evidence>
<feature type="region of interest" description="Disordered" evidence="2">
    <location>
        <begin position="70"/>
        <end position="94"/>
    </location>
</feature>
<evidence type="ECO:0000313" key="3">
    <source>
        <dbReference type="EMBL" id="KAB8349634.1"/>
    </source>
</evidence>
<dbReference type="EMBL" id="VIBQ01000014">
    <property type="protein sequence ID" value="KAB8349634.1"/>
    <property type="molecule type" value="Genomic_DNA"/>
</dbReference>
<dbReference type="PANTHER" id="PTHR46035:SF3">
    <property type="entry name" value="TRANSLOCATION PROTEIN SEC72"/>
    <property type="match status" value="1"/>
</dbReference>
<dbReference type="GO" id="GO:0006457">
    <property type="term" value="P:protein folding"/>
    <property type="evidence" value="ECO:0007669"/>
    <property type="project" value="TreeGrafter"/>
</dbReference>